<organism evidence="10 11">
    <name type="scientific">Siculibacillus lacustris</name>
    <dbReference type="NCBI Taxonomy" id="1549641"/>
    <lineage>
        <taxon>Bacteria</taxon>
        <taxon>Pseudomonadati</taxon>
        <taxon>Pseudomonadota</taxon>
        <taxon>Alphaproteobacteria</taxon>
        <taxon>Hyphomicrobiales</taxon>
        <taxon>Ancalomicrobiaceae</taxon>
        <taxon>Siculibacillus</taxon>
    </lineage>
</organism>
<keyword evidence="6" id="KW-0472">Membrane</keyword>
<dbReference type="SMART" id="SM00283">
    <property type="entry name" value="MA"/>
    <property type="match status" value="1"/>
</dbReference>
<comment type="similarity">
    <text evidence="4">Belongs to the methyl-accepting chemotaxis (MCP) protein family.</text>
</comment>
<evidence type="ECO:0000313" key="10">
    <source>
        <dbReference type="EMBL" id="TBW37668.1"/>
    </source>
</evidence>
<evidence type="ECO:0000256" key="5">
    <source>
        <dbReference type="PROSITE-ProRule" id="PRU00284"/>
    </source>
</evidence>
<evidence type="ECO:0000256" key="4">
    <source>
        <dbReference type="ARBA" id="ARBA00029447"/>
    </source>
</evidence>
<dbReference type="InterPro" id="IPR000727">
    <property type="entry name" value="T_SNARE_dom"/>
</dbReference>
<dbReference type="EMBL" id="SJFN01000014">
    <property type="protein sequence ID" value="TBW37668.1"/>
    <property type="molecule type" value="Genomic_DNA"/>
</dbReference>
<dbReference type="PANTHER" id="PTHR32089:SF112">
    <property type="entry name" value="LYSOZYME-LIKE PROTEIN-RELATED"/>
    <property type="match status" value="1"/>
</dbReference>
<dbReference type="InterPro" id="IPR004090">
    <property type="entry name" value="Chemotax_Me-accpt_rcpt"/>
</dbReference>
<name>A0A4Q9VPK4_9HYPH</name>
<comment type="subcellular location">
    <subcellularLocation>
        <location evidence="1">Cell inner membrane</location>
        <topology evidence="1">Multi-pass membrane protein</topology>
    </subcellularLocation>
</comment>
<evidence type="ECO:0000256" key="6">
    <source>
        <dbReference type="SAM" id="Phobius"/>
    </source>
</evidence>
<dbReference type="Gene3D" id="6.10.340.10">
    <property type="match status" value="1"/>
</dbReference>
<evidence type="ECO:0000256" key="2">
    <source>
        <dbReference type="ARBA" id="ARBA00022519"/>
    </source>
</evidence>
<dbReference type="Pfam" id="PF17201">
    <property type="entry name" value="Cache_3-Cache_2"/>
    <property type="match status" value="1"/>
</dbReference>
<dbReference type="AlphaFoldDB" id="A0A4Q9VPK4"/>
<keyword evidence="6" id="KW-0812">Transmembrane</keyword>
<dbReference type="PROSITE" id="PS50192">
    <property type="entry name" value="T_SNARE"/>
    <property type="match status" value="1"/>
</dbReference>
<keyword evidence="3 5" id="KW-0807">Transducer</keyword>
<dbReference type="PROSITE" id="PS50111">
    <property type="entry name" value="CHEMOTAXIS_TRANSDUC_2"/>
    <property type="match status" value="1"/>
</dbReference>
<dbReference type="GO" id="GO:0004888">
    <property type="term" value="F:transmembrane signaling receptor activity"/>
    <property type="evidence" value="ECO:0007669"/>
    <property type="project" value="InterPro"/>
</dbReference>
<dbReference type="SUPFAM" id="SSF58104">
    <property type="entry name" value="Methyl-accepting chemotaxis protein (MCP) signaling domain"/>
    <property type="match status" value="1"/>
</dbReference>
<dbReference type="GO" id="GO:0005886">
    <property type="term" value="C:plasma membrane"/>
    <property type="evidence" value="ECO:0007669"/>
    <property type="project" value="UniProtKB-SubCell"/>
</dbReference>
<protein>
    <submittedName>
        <fullName evidence="10">Methyl-accepting chemotaxis protein</fullName>
    </submittedName>
</protein>
<gene>
    <name evidence="10" type="ORF">EYW49_11220</name>
</gene>
<dbReference type="InterPro" id="IPR003660">
    <property type="entry name" value="HAMP_dom"/>
</dbReference>
<feature type="domain" description="Methyl-accepting transducer" evidence="7">
    <location>
        <begin position="313"/>
        <end position="535"/>
    </location>
</feature>
<dbReference type="Proteomes" id="UP000292781">
    <property type="component" value="Unassembled WGS sequence"/>
</dbReference>
<dbReference type="OrthoDB" id="8320983at2"/>
<keyword evidence="2" id="KW-0997">Cell inner membrane</keyword>
<evidence type="ECO:0000313" key="11">
    <source>
        <dbReference type="Proteomes" id="UP000292781"/>
    </source>
</evidence>
<feature type="domain" description="HAMP" evidence="9">
    <location>
        <begin position="220"/>
        <end position="273"/>
    </location>
</feature>
<evidence type="ECO:0000259" key="8">
    <source>
        <dbReference type="PROSITE" id="PS50192"/>
    </source>
</evidence>
<dbReference type="InterPro" id="IPR029151">
    <property type="entry name" value="Sensor-like_sf"/>
</dbReference>
<dbReference type="InterPro" id="IPR033462">
    <property type="entry name" value="Cache_3-Cache_2"/>
</dbReference>
<dbReference type="PANTHER" id="PTHR32089">
    <property type="entry name" value="METHYL-ACCEPTING CHEMOTAXIS PROTEIN MCPB"/>
    <property type="match status" value="1"/>
</dbReference>
<dbReference type="SUPFAM" id="SSF103190">
    <property type="entry name" value="Sensory domain-like"/>
    <property type="match status" value="1"/>
</dbReference>
<keyword evidence="11" id="KW-1185">Reference proteome</keyword>
<dbReference type="SMART" id="SM00304">
    <property type="entry name" value="HAMP"/>
    <property type="match status" value="1"/>
</dbReference>
<feature type="transmembrane region" description="Helical" evidence="6">
    <location>
        <begin position="163"/>
        <end position="186"/>
    </location>
</feature>
<sequence length="569" mass="58287">MAGPASWSLSTKAAIFALTLVCISIGGTGAIAIAQLEVALTDRAREAASDNLRASVLIMQRTIPSLKAEIVDGSVKAVRLGELPAFTSHDMVDEISLSTAGPTTLFRFDPGSGDFVRVTTSLKRPDGSRAIGTSLGLDHPAIADLKAGRPYAGRTTLIGQSYFVSYFPITSPSGAIVGAAFGGVAVEKSDADVRHTGLLLAGSGGALLLVLGIVALVLTRRTIRPLITLTRRIETLAKEDYAGAIPFTGRGDEIGGIAGAMETLRDNGIAMQRMRAETAQREEAERQTLARREKLATDFVGRMQVLAASFTQSSGEVADSARNLSATAEETSRQAQAVAGAAEQAAVNVQTVSAASEELAASVREIGTQVGHSARVADTAFSEAETSNERIGSLATAAAAIGDVVGLIRDIAGQTNLLALNATIEAARAGAAGKGFAVVAAEVKQLADQTSQATGDIGAKVQEIQKATGESVASMSEILRVVGDIKEIAATIAGAVEEQGAATAEIARNCQQAASGTQQVTENISGVGQAAEMTGAASHQLMALSTGLSGQAVDLGRVVEGFVEAFAAA</sequence>
<feature type="transmembrane region" description="Helical" evidence="6">
    <location>
        <begin position="13"/>
        <end position="36"/>
    </location>
</feature>
<proteinExistence type="inferred from homology"/>
<dbReference type="PRINTS" id="PR00260">
    <property type="entry name" value="CHEMTRNSDUCR"/>
</dbReference>
<keyword evidence="2" id="KW-1003">Cell membrane</keyword>
<dbReference type="Gene3D" id="1.10.287.950">
    <property type="entry name" value="Methyl-accepting chemotaxis protein"/>
    <property type="match status" value="1"/>
</dbReference>
<evidence type="ECO:0000259" key="9">
    <source>
        <dbReference type="PROSITE" id="PS50885"/>
    </source>
</evidence>
<evidence type="ECO:0000256" key="1">
    <source>
        <dbReference type="ARBA" id="ARBA00004429"/>
    </source>
</evidence>
<keyword evidence="6" id="KW-1133">Transmembrane helix</keyword>
<feature type="domain" description="T-SNARE coiled-coil homology" evidence="8">
    <location>
        <begin position="465"/>
        <end position="527"/>
    </location>
</feature>
<feature type="transmembrane region" description="Helical" evidence="6">
    <location>
        <begin position="198"/>
        <end position="218"/>
    </location>
</feature>
<dbReference type="Pfam" id="PF00015">
    <property type="entry name" value="MCPsignal"/>
    <property type="match status" value="1"/>
</dbReference>
<dbReference type="GO" id="GO:0007165">
    <property type="term" value="P:signal transduction"/>
    <property type="evidence" value="ECO:0007669"/>
    <property type="project" value="UniProtKB-KW"/>
</dbReference>
<dbReference type="GO" id="GO:0006935">
    <property type="term" value="P:chemotaxis"/>
    <property type="evidence" value="ECO:0007669"/>
    <property type="project" value="InterPro"/>
</dbReference>
<evidence type="ECO:0000259" key="7">
    <source>
        <dbReference type="PROSITE" id="PS50111"/>
    </source>
</evidence>
<accession>A0A4Q9VPK4</accession>
<dbReference type="Pfam" id="PF00672">
    <property type="entry name" value="HAMP"/>
    <property type="match status" value="1"/>
</dbReference>
<reference evidence="10 11" key="1">
    <citation type="submission" date="2019-02" db="EMBL/GenBank/DDBJ databases">
        <title>Siculibacillus lacustris gen. nov., sp. nov., a new rosette-forming bacterium isolated from a freshwater crater lake (Lake St. Ana, Romania).</title>
        <authorList>
            <person name="Felfoldi T."/>
            <person name="Marton Z."/>
            <person name="Szabo A."/>
            <person name="Mentes A."/>
            <person name="Boka K."/>
            <person name="Marialigeti K."/>
            <person name="Mathe I."/>
            <person name="Koncz M."/>
            <person name="Schumann P."/>
            <person name="Toth E."/>
        </authorList>
    </citation>
    <scope>NUCLEOTIDE SEQUENCE [LARGE SCALE GENOMIC DNA]</scope>
    <source>
        <strain evidence="10 11">SA-279</strain>
    </source>
</reference>
<dbReference type="PROSITE" id="PS50885">
    <property type="entry name" value="HAMP"/>
    <property type="match status" value="1"/>
</dbReference>
<dbReference type="InterPro" id="IPR004089">
    <property type="entry name" value="MCPsignal_dom"/>
</dbReference>
<evidence type="ECO:0000256" key="3">
    <source>
        <dbReference type="ARBA" id="ARBA00023224"/>
    </source>
</evidence>
<comment type="caution">
    <text evidence="10">The sequence shown here is derived from an EMBL/GenBank/DDBJ whole genome shotgun (WGS) entry which is preliminary data.</text>
</comment>